<evidence type="ECO:0000259" key="2">
    <source>
        <dbReference type="PROSITE" id="PS51272"/>
    </source>
</evidence>
<dbReference type="AlphaFoldDB" id="A0A7X5KMR3"/>
<dbReference type="Proteomes" id="UP000461585">
    <property type="component" value="Unassembled WGS sequence"/>
</dbReference>
<keyword evidence="1" id="KW-0677">Repeat</keyword>
<dbReference type="EMBL" id="JAAEEH010000008">
    <property type="protein sequence ID" value="NDL66978.1"/>
    <property type="molecule type" value="Genomic_DNA"/>
</dbReference>
<dbReference type="PROSITE" id="PS51272">
    <property type="entry name" value="SLH"/>
    <property type="match status" value="2"/>
</dbReference>
<comment type="caution">
    <text evidence="3">The sequence shown here is derived from an EMBL/GenBank/DDBJ whole genome shotgun (WGS) entry which is preliminary data.</text>
</comment>
<accession>A0A7X5KMR3</accession>
<gene>
    <name evidence="3" type="ORF">GXN74_04345</name>
</gene>
<feature type="domain" description="SLH" evidence="2">
    <location>
        <begin position="93"/>
        <end position="156"/>
    </location>
</feature>
<evidence type="ECO:0000256" key="1">
    <source>
        <dbReference type="ARBA" id="ARBA00022737"/>
    </source>
</evidence>
<dbReference type="InterPro" id="IPR001119">
    <property type="entry name" value="SLH_dom"/>
</dbReference>
<reference evidence="3 4" key="1">
    <citation type="submission" date="2020-01" db="EMBL/GenBank/DDBJ databases">
        <title>Anaeroalcalibacter tamaniensis gen. nov., sp. nov., moderately halophilic strictly anaerobic fermenter bacterium from mud volcano of Taman peninsula.</title>
        <authorList>
            <person name="Frolova A."/>
            <person name="Merkel A.Y."/>
            <person name="Slobodkin A.I."/>
        </authorList>
    </citation>
    <scope>NUCLEOTIDE SEQUENCE [LARGE SCALE GENOMIC DNA]</scope>
    <source>
        <strain evidence="3 4">F-3ap</strain>
    </source>
</reference>
<evidence type="ECO:0000313" key="4">
    <source>
        <dbReference type="Proteomes" id="UP000461585"/>
    </source>
</evidence>
<dbReference type="RefSeq" id="WP_162369704.1">
    <property type="nucleotide sequence ID" value="NZ_JAAEEH010000008.1"/>
</dbReference>
<sequence>MGKFFRRLTAALLLVGMVFLGLAWGTETVCGAQAGPSSWATVEVERARELGLLPAELLDDYTKPVTRREFSTLVVRLARVWGEEGKTTPLEERGLHPEHYRFTDTGNPDVLLCAALGIVEGIGGGLFAPDAPIKRQEAAKMLWAAADALTLVTVDEYQTSTAFRGYAASEMPHVFEDGVEIRSWARSKAYWTYRWGIMTGVGGNRFDPEGTYTREQSMVTMLRLYHLNGRAQEVRTVPPPEHYPLGAYEYGNVEGWMDSNLERHPVSLLGTVYPTDAPYGIVVDSIGVGSTTMRLVDRAGNTLLTDLYGSGGSFRNIRLHGELVQVDLRSPYGSVVQAVVDMASGRIRTNTTLEGVAGSLKEPPACRIVWKNGTYTLQDSNGRTLSKSYQEALMHVGGDLYAGWVENGRYEFLRCDGTGAARVLRTETAYQGLHVHSREGGGLYALQTGPVSMVVFDAWGDTVGNISFQEPVYLQGFLNGILVVDTQARLERRYHLPAGKQLPF</sequence>
<feature type="domain" description="SLH" evidence="2">
    <location>
        <begin position="172"/>
        <end position="235"/>
    </location>
</feature>
<organism evidence="3 4">
    <name type="scientific">Anaerotalea alkaliphila</name>
    <dbReference type="NCBI Taxonomy" id="2662126"/>
    <lineage>
        <taxon>Bacteria</taxon>
        <taxon>Bacillati</taxon>
        <taxon>Bacillota</taxon>
        <taxon>Clostridia</taxon>
        <taxon>Eubacteriales</taxon>
        <taxon>Anaerotalea</taxon>
    </lineage>
</organism>
<protein>
    <submittedName>
        <fullName evidence="3">S-layer homology domain-containing protein</fullName>
    </submittedName>
</protein>
<proteinExistence type="predicted"/>
<keyword evidence="4" id="KW-1185">Reference proteome</keyword>
<evidence type="ECO:0000313" key="3">
    <source>
        <dbReference type="EMBL" id="NDL66978.1"/>
    </source>
</evidence>
<name>A0A7X5KMR3_9FIRM</name>
<dbReference type="Pfam" id="PF00395">
    <property type="entry name" value="SLH"/>
    <property type="match status" value="1"/>
</dbReference>